<keyword evidence="7" id="KW-1185">Reference proteome</keyword>
<evidence type="ECO:0000256" key="3">
    <source>
        <dbReference type="PROSITE-ProRule" id="PRU00267"/>
    </source>
</evidence>
<evidence type="ECO:0000313" key="6">
    <source>
        <dbReference type="EMBL" id="KAF8469285.1"/>
    </source>
</evidence>
<protein>
    <recommendedName>
        <fullName evidence="5">HMG box domain-containing protein</fullName>
    </recommendedName>
</protein>
<gene>
    <name evidence="6" type="ORF">DFH94DRAFT_229147</name>
</gene>
<proteinExistence type="predicted"/>
<evidence type="ECO:0000256" key="2">
    <source>
        <dbReference type="ARBA" id="ARBA00023242"/>
    </source>
</evidence>
<dbReference type="SMART" id="SM00398">
    <property type="entry name" value="HMG"/>
    <property type="match status" value="1"/>
</dbReference>
<evidence type="ECO:0000259" key="5">
    <source>
        <dbReference type="PROSITE" id="PS50118"/>
    </source>
</evidence>
<reference evidence="6" key="1">
    <citation type="submission" date="2019-10" db="EMBL/GenBank/DDBJ databases">
        <authorList>
            <consortium name="DOE Joint Genome Institute"/>
            <person name="Kuo A."/>
            <person name="Miyauchi S."/>
            <person name="Kiss E."/>
            <person name="Drula E."/>
            <person name="Kohler A."/>
            <person name="Sanchez-Garcia M."/>
            <person name="Andreopoulos B."/>
            <person name="Barry K.W."/>
            <person name="Bonito G."/>
            <person name="Buee M."/>
            <person name="Carver A."/>
            <person name="Chen C."/>
            <person name="Cichocki N."/>
            <person name="Clum A."/>
            <person name="Culley D."/>
            <person name="Crous P.W."/>
            <person name="Fauchery L."/>
            <person name="Girlanda M."/>
            <person name="Hayes R."/>
            <person name="Keri Z."/>
            <person name="LaButti K."/>
            <person name="Lipzen A."/>
            <person name="Lombard V."/>
            <person name="Magnuson J."/>
            <person name="Maillard F."/>
            <person name="Morin E."/>
            <person name="Murat C."/>
            <person name="Nolan M."/>
            <person name="Ohm R."/>
            <person name="Pangilinan J."/>
            <person name="Pereira M."/>
            <person name="Perotto S."/>
            <person name="Peter M."/>
            <person name="Riley R."/>
            <person name="Sitrit Y."/>
            <person name="Stielow B."/>
            <person name="Szollosi G."/>
            <person name="Zifcakova L."/>
            <person name="Stursova M."/>
            <person name="Spatafora J.W."/>
            <person name="Tedersoo L."/>
            <person name="Vaario L.-M."/>
            <person name="Yamada A."/>
            <person name="Yan M."/>
            <person name="Wang P."/>
            <person name="Xu J."/>
            <person name="Bruns T."/>
            <person name="Baldrian P."/>
            <person name="Vilgalys R."/>
            <person name="Henrissat B."/>
            <person name="Grigoriev I.V."/>
            <person name="Hibbett D."/>
            <person name="Nagy L.G."/>
            <person name="Martin F.M."/>
        </authorList>
    </citation>
    <scope>NUCLEOTIDE SEQUENCE</scope>
    <source>
        <strain evidence="6">Prilba</strain>
    </source>
</reference>
<feature type="domain" description="HMG box" evidence="5">
    <location>
        <begin position="116"/>
        <end position="185"/>
    </location>
</feature>
<feature type="region of interest" description="Disordered" evidence="4">
    <location>
        <begin position="182"/>
        <end position="259"/>
    </location>
</feature>
<name>A0A9P5JYI3_9AGAM</name>
<sequence length="543" mass="59021">MFRVLTKPPNSFPTPFLAWLAFTDDMPPLVDRPQPPLMMTMPMIVSPYSFDTDFTTIPYSPDSSMCPADMVTEPTPRFELISEEDAPRISATATDGVTAAAAAKPSHAKKRDAGHIPRPPNAFILFRSSFIKSESVPGNIEGNHSTLSKIIGIVWKTLPPAERQLWEKRAVQAQAEHRARYPDWRFRPGTNVDAIAKRKTKDKNKDRPPPRRRRNPNTRDKTLVNIASAAPTSGGGKEGDGNWGGGGGVGRAGGGRCKGKSRGIIQERRCAQIAELVARGVKGVALSSAVQAWDKESGISTATDGVFVSEQGMQDLGADADIASLGRGRKEMRGAKDSAEVEMKRETIKLTKTRSASTAQQPRFNAPFTPMLRRASSAPLVPDNGAVAHGAATMTTSVSPVPDLYPPPLSPASSVSYGSEVSFPDSDSMSVVSLPSSSLDVTSFSRSLFSLSFCFCFRSGPSYVRFCAFLATGKSLQLQYGQQRYWRARLRKPQRQCEHPLPRYGYRTGAWTRARTRTGAGTRVGVLSAGFLLLGLLELFVPL</sequence>
<feature type="DNA-binding region" description="HMG box" evidence="3">
    <location>
        <begin position="116"/>
        <end position="185"/>
    </location>
</feature>
<dbReference type="SUPFAM" id="SSF47095">
    <property type="entry name" value="HMG-box"/>
    <property type="match status" value="1"/>
</dbReference>
<organism evidence="6 7">
    <name type="scientific">Russula ochroleuca</name>
    <dbReference type="NCBI Taxonomy" id="152965"/>
    <lineage>
        <taxon>Eukaryota</taxon>
        <taxon>Fungi</taxon>
        <taxon>Dikarya</taxon>
        <taxon>Basidiomycota</taxon>
        <taxon>Agaricomycotina</taxon>
        <taxon>Agaricomycetes</taxon>
        <taxon>Russulales</taxon>
        <taxon>Russulaceae</taxon>
        <taxon>Russula</taxon>
    </lineage>
</organism>
<evidence type="ECO:0000256" key="4">
    <source>
        <dbReference type="SAM" id="MobiDB-lite"/>
    </source>
</evidence>
<evidence type="ECO:0000256" key="1">
    <source>
        <dbReference type="ARBA" id="ARBA00023125"/>
    </source>
</evidence>
<dbReference type="OrthoDB" id="6247875at2759"/>
<dbReference type="GO" id="GO:0000981">
    <property type="term" value="F:DNA-binding transcription factor activity, RNA polymerase II-specific"/>
    <property type="evidence" value="ECO:0007669"/>
    <property type="project" value="TreeGrafter"/>
</dbReference>
<dbReference type="Proteomes" id="UP000759537">
    <property type="component" value="Unassembled WGS sequence"/>
</dbReference>
<dbReference type="Pfam" id="PF00505">
    <property type="entry name" value="HMG_box"/>
    <property type="match status" value="1"/>
</dbReference>
<comment type="caution">
    <text evidence="6">The sequence shown here is derived from an EMBL/GenBank/DDBJ whole genome shotgun (WGS) entry which is preliminary data.</text>
</comment>
<dbReference type="PANTHER" id="PTHR45789">
    <property type="entry name" value="FI18025P1"/>
    <property type="match status" value="1"/>
</dbReference>
<dbReference type="GO" id="GO:0000978">
    <property type="term" value="F:RNA polymerase II cis-regulatory region sequence-specific DNA binding"/>
    <property type="evidence" value="ECO:0007669"/>
    <property type="project" value="TreeGrafter"/>
</dbReference>
<dbReference type="InterPro" id="IPR036910">
    <property type="entry name" value="HMG_box_dom_sf"/>
</dbReference>
<dbReference type="PROSITE" id="PS50118">
    <property type="entry name" value="HMG_BOX_2"/>
    <property type="match status" value="1"/>
</dbReference>
<feature type="compositionally biased region" description="Gly residues" evidence="4">
    <location>
        <begin position="233"/>
        <end position="256"/>
    </location>
</feature>
<dbReference type="CDD" id="cd01389">
    <property type="entry name" value="HMG-box_ROX1-like"/>
    <property type="match status" value="1"/>
</dbReference>
<dbReference type="GO" id="GO:0005634">
    <property type="term" value="C:nucleus"/>
    <property type="evidence" value="ECO:0007669"/>
    <property type="project" value="UniProtKB-UniRule"/>
</dbReference>
<keyword evidence="2 3" id="KW-0539">Nucleus</keyword>
<dbReference type="InterPro" id="IPR009071">
    <property type="entry name" value="HMG_box_dom"/>
</dbReference>
<dbReference type="PANTHER" id="PTHR45789:SF2">
    <property type="entry name" value="FI18025P1"/>
    <property type="match status" value="1"/>
</dbReference>
<accession>A0A9P5JYI3</accession>
<dbReference type="EMBL" id="WHVB01000029">
    <property type="protein sequence ID" value="KAF8469285.1"/>
    <property type="molecule type" value="Genomic_DNA"/>
</dbReference>
<evidence type="ECO:0000313" key="7">
    <source>
        <dbReference type="Proteomes" id="UP000759537"/>
    </source>
</evidence>
<dbReference type="AlphaFoldDB" id="A0A9P5JYI3"/>
<reference evidence="6" key="2">
    <citation type="journal article" date="2020" name="Nat. Commun.">
        <title>Large-scale genome sequencing of mycorrhizal fungi provides insights into the early evolution of symbiotic traits.</title>
        <authorList>
            <person name="Miyauchi S."/>
            <person name="Kiss E."/>
            <person name="Kuo A."/>
            <person name="Drula E."/>
            <person name="Kohler A."/>
            <person name="Sanchez-Garcia M."/>
            <person name="Morin E."/>
            <person name="Andreopoulos B."/>
            <person name="Barry K.W."/>
            <person name="Bonito G."/>
            <person name="Buee M."/>
            <person name="Carver A."/>
            <person name="Chen C."/>
            <person name="Cichocki N."/>
            <person name="Clum A."/>
            <person name="Culley D."/>
            <person name="Crous P.W."/>
            <person name="Fauchery L."/>
            <person name="Girlanda M."/>
            <person name="Hayes R.D."/>
            <person name="Keri Z."/>
            <person name="LaButti K."/>
            <person name="Lipzen A."/>
            <person name="Lombard V."/>
            <person name="Magnuson J."/>
            <person name="Maillard F."/>
            <person name="Murat C."/>
            <person name="Nolan M."/>
            <person name="Ohm R.A."/>
            <person name="Pangilinan J."/>
            <person name="Pereira M.F."/>
            <person name="Perotto S."/>
            <person name="Peter M."/>
            <person name="Pfister S."/>
            <person name="Riley R."/>
            <person name="Sitrit Y."/>
            <person name="Stielow J.B."/>
            <person name="Szollosi G."/>
            <person name="Zifcakova L."/>
            <person name="Stursova M."/>
            <person name="Spatafora J.W."/>
            <person name="Tedersoo L."/>
            <person name="Vaario L.M."/>
            <person name="Yamada A."/>
            <person name="Yan M."/>
            <person name="Wang P."/>
            <person name="Xu J."/>
            <person name="Bruns T."/>
            <person name="Baldrian P."/>
            <person name="Vilgalys R."/>
            <person name="Dunand C."/>
            <person name="Henrissat B."/>
            <person name="Grigoriev I.V."/>
            <person name="Hibbett D."/>
            <person name="Nagy L.G."/>
            <person name="Martin F.M."/>
        </authorList>
    </citation>
    <scope>NUCLEOTIDE SEQUENCE</scope>
    <source>
        <strain evidence="6">Prilba</strain>
    </source>
</reference>
<dbReference type="Gene3D" id="1.10.30.10">
    <property type="entry name" value="High mobility group box domain"/>
    <property type="match status" value="1"/>
</dbReference>
<keyword evidence="1 3" id="KW-0238">DNA-binding</keyword>
<dbReference type="InterPro" id="IPR051356">
    <property type="entry name" value="SOX/SOX-like_TF"/>
</dbReference>